<feature type="non-terminal residue" evidence="1">
    <location>
        <position position="1"/>
    </location>
</feature>
<reference evidence="1" key="1">
    <citation type="submission" date="2022-08" db="EMBL/GenBank/DDBJ databases">
        <authorList>
            <person name="Kallberg Y."/>
            <person name="Tangrot J."/>
            <person name="Rosling A."/>
        </authorList>
    </citation>
    <scope>NUCLEOTIDE SEQUENCE</scope>
    <source>
        <strain evidence="1">Wild A</strain>
    </source>
</reference>
<dbReference type="Proteomes" id="UP001153678">
    <property type="component" value="Unassembled WGS sequence"/>
</dbReference>
<name>A0A9W4X9S4_9GLOM</name>
<gene>
    <name evidence="1" type="ORF">FWILDA_LOCUS17617</name>
</gene>
<dbReference type="EMBL" id="CAMKVN010014380">
    <property type="protein sequence ID" value="CAI2196511.1"/>
    <property type="molecule type" value="Genomic_DNA"/>
</dbReference>
<comment type="caution">
    <text evidence="1">The sequence shown here is derived from an EMBL/GenBank/DDBJ whole genome shotgun (WGS) entry which is preliminary data.</text>
</comment>
<protein>
    <submittedName>
        <fullName evidence="1">4981_t:CDS:1</fullName>
    </submittedName>
</protein>
<accession>A0A9W4X9S4</accession>
<organism evidence="1 2">
    <name type="scientific">Funneliformis geosporum</name>
    <dbReference type="NCBI Taxonomy" id="1117311"/>
    <lineage>
        <taxon>Eukaryota</taxon>
        <taxon>Fungi</taxon>
        <taxon>Fungi incertae sedis</taxon>
        <taxon>Mucoromycota</taxon>
        <taxon>Glomeromycotina</taxon>
        <taxon>Glomeromycetes</taxon>
        <taxon>Glomerales</taxon>
        <taxon>Glomeraceae</taxon>
        <taxon>Funneliformis</taxon>
    </lineage>
</organism>
<dbReference type="AlphaFoldDB" id="A0A9W4X9S4"/>
<keyword evidence="2" id="KW-1185">Reference proteome</keyword>
<evidence type="ECO:0000313" key="1">
    <source>
        <dbReference type="EMBL" id="CAI2196511.1"/>
    </source>
</evidence>
<sequence>CALKQTFFLKLDFIVSIENTIRQVSHNINHITNQLLRTDSKKTLVADPVKVFQR</sequence>
<proteinExistence type="predicted"/>
<evidence type="ECO:0000313" key="2">
    <source>
        <dbReference type="Proteomes" id="UP001153678"/>
    </source>
</evidence>